<dbReference type="Proteomes" id="UP000886501">
    <property type="component" value="Unassembled WGS sequence"/>
</dbReference>
<name>A0ACB6Z666_THEGA</name>
<reference evidence="1" key="1">
    <citation type="submission" date="2019-10" db="EMBL/GenBank/DDBJ databases">
        <authorList>
            <consortium name="DOE Joint Genome Institute"/>
            <person name="Kuo A."/>
            <person name="Miyauchi S."/>
            <person name="Kiss E."/>
            <person name="Drula E."/>
            <person name="Kohler A."/>
            <person name="Sanchez-Garcia M."/>
            <person name="Andreopoulos B."/>
            <person name="Barry K.W."/>
            <person name="Bonito G."/>
            <person name="Buee M."/>
            <person name="Carver A."/>
            <person name="Chen C."/>
            <person name="Cichocki N."/>
            <person name="Clum A."/>
            <person name="Culley D."/>
            <person name="Crous P.W."/>
            <person name="Fauchery L."/>
            <person name="Girlanda M."/>
            <person name="Hayes R."/>
            <person name="Keri Z."/>
            <person name="Labutti K."/>
            <person name="Lipzen A."/>
            <person name="Lombard V."/>
            <person name="Magnuson J."/>
            <person name="Maillard F."/>
            <person name="Morin E."/>
            <person name="Murat C."/>
            <person name="Nolan M."/>
            <person name="Ohm R."/>
            <person name="Pangilinan J."/>
            <person name="Pereira M."/>
            <person name="Perotto S."/>
            <person name="Peter M."/>
            <person name="Riley R."/>
            <person name="Sitrit Y."/>
            <person name="Stielow B."/>
            <person name="Szollosi G."/>
            <person name="Zifcakova L."/>
            <person name="Stursova M."/>
            <person name="Spatafora J.W."/>
            <person name="Tedersoo L."/>
            <person name="Vaario L.-M."/>
            <person name="Yamada A."/>
            <person name="Yan M."/>
            <person name="Wang P."/>
            <person name="Xu J."/>
            <person name="Bruns T."/>
            <person name="Baldrian P."/>
            <person name="Vilgalys R."/>
            <person name="Henrissat B."/>
            <person name="Grigoriev I.V."/>
            <person name="Hibbett D."/>
            <person name="Nagy L.G."/>
            <person name="Martin F.M."/>
        </authorList>
    </citation>
    <scope>NUCLEOTIDE SEQUENCE</scope>
    <source>
        <strain evidence="1">P2</strain>
    </source>
</reference>
<organism evidence="1 2">
    <name type="scientific">Thelephora ganbajun</name>
    <name type="common">Ganba fungus</name>
    <dbReference type="NCBI Taxonomy" id="370292"/>
    <lineage>
        <taxon>Eukaryota</taxon>
        <taxon>Fungi</taxon>
        <taxon>Dikarya</taxon>
        <taxon>Basidiomycota</taxon>
        <taxon>Agaricomycotina</taxon>
        <taxon>Agaricomycetes</taxon>
        <taxon>Thelephorales</taxon>
        <taxon>Thelephoraceae</taxon>
        <taxon>Thelephora</taxon>
    </lineage>
</organism>
<dbReference type="EMBL" id="MU118104">
    <property type="protein sequence ID" value="KAF9645101.1"/>
    <property type="molecule type" value="Genomic_DNA"/>
</dbReference>
<protein>
    <submittedName>
        <fullName evidence="1">Thioredoxin-like protein</fullName>
    </submittedName>
</protein>
<accession>A0ACB6Z666</accession>
<evidence type="ECO:0000313" key="2">
    <source>
        <dbReference type="Proteomes" id="UP000886501"/>
    </source>
</evidence>
<keyword evidence="2" id="KW-1185">Reference proteome</keyword>
<comment type="caution">
    <text evidence="1">The sequence shown here is derived from an EMBL/GenBank/DDBJ whole genome shotgun (WGS) entry which is preliminary data.</text>
</comment>
<proteinExistence type="predicted"/>
<gene>
    <name evidence="1" type="ORF">BDM02DRAFT_3190003</name>
</gene>
<sequence length="242" mass="26768">MATKQVNLTVIYDLNCPFSFIGQKEISSAIDEVTKTYNTLHFQVEYRPYVLHPSIKPDQPQDRTAHCIQTYGDEKASACLKKFKERGRDVGLEISEGGILVNTDRAHRLAYRAWKKGGQSLQQTVISNLFQALIVNHKDISNINILSEIAEASCLMSKDQAITYLNSDDDVQVVEDQIEEARKGGISGVPVVIIEGRWAISGGQTRDVYLQIFKKLAGCKGFINSTCSPESTAKALSAKIVA</sequence>
<evidence type="ECO:0000313" key="1">
    <source>
        <dbReference type="EMBL" id="KAF9645101.1"/>
    </source>
</evidence>
<reference evidence="1" key="2">
    <citation type="journal article" date="2020" name="Nat. Commun.">
        <title>Large-scale genome sequencing of mycorrhizal fungi provides insights into the early evolution of symbiotic traits.</title>
        <authorList>
            <person name="Miyauchi S."/>
            <person name="Kiss E."/>
            <person name="Kuo A."/>
            <person name="Drula E."/>
            <person name="Kohler A."/>
            <person name="Sanchez-Garcia M."/>
            <person name="Morin E."/>
            <person name="Andreopoulos B."/>
            <person name="Barry K.W."/>
            <person name="Bonito G."/>
            <person name="Buee M."/>
            <person name="Carver A."/>
            <person name="Chen C."/>
            <person name="Cichocki N."/>
            <person name="Clum A."/>
            <person name="Culley D."/>
            <person name="Crous P.W."/>
            <person name="Fauchery L."/>
            <person name="Girlanda M."/>
            <person name="Hayes R.D."/>
            <person name="Keri Z."/>
            <person name="LaButti K."/>
            <person name="Lipzen A."/>
            <person name="Lombard V."/>
            <person name="Magnuson J."/>
            <person name="Maillard F."/>
            <person name="Murat C."/>
            <person name="Nolan M."/>
            <person name="Ohm R.A."/>
            <person name="Pangilinan J."/>
            <person name="Pereira M.F."/>
            <person name="Perotto S."/>
            <person name="Peter M."/>
            <person name="Pfister S."/>
            <person name="Riley R."/>
            <person name="Sitrit Y."/>
            <person name="Stielow J.B."/>
            <person name="Szollosi G."/>
            <person name="Zifcakova L."/>
            <person name="Stursova M."/>
            <person name="Spatafora J.W."/>
            <person name="Tedersoo L."/>
            <person name="Vaario L.M."/>
            <person name="Yamada A."/>
            <person name="Yan M."/>
            <person name="Wang P."/>
            <person name="Xu J."/>
            <person name="Bruns T."/>
            <person name="Baldrian P."/>
            <person name="Vilgalys R."/>
            <person name="Dunand C."/>
            <person name="Henrissat B."/>
            <person name="Grigoriev I.V."/>
            <person name="Hibbett D."/>
            <person name="Nagy L.G."/>
            <person name="Martin F.M."/>
        </authorList>
    </citation>
    <scope>NUCLEOTIDE SEQUENCE</scope>
    <source>
        <strain evidence="1">P2</strain>
    </source>
</reference>